<feature type="transmembrane region" description="Helical" evidence="8">
    <location>
        <begin position="304"/>
        <end position="321"/>
    </location>
</feature>
<protein>
    <submittedName>
        <fullName evidence="10">Cbb3-type cytochrome c oxidase subunit I</fullName>
    </submittedName>
</protein>
<keyword evidence="3 6" id="KW-0812">Transmembrane</keyword>
<dbReference type="PANTHER" id="PTHR10422">
    <property type="entry name" value="CYTOCHROME C OXIDASE SUBUNIT 1"/>
    <property type="match status" value="1"/>
</dbReference>
<organism evidence="10 11">
    <name type="scientific">Luteolibacter rhizosphaerae</name>
    <dbReference type="NCBI Taxonomy" id="2989719"/>
    <lineage>
        <taxon>Bacteria</taxon>
        <taxon>Pseudomonadati</taxon>
        <taxon>Verrucomicrobiota</taxon>
        <taxon>Verrucomicrobiia</taxon>
        <taxon>Verrucomicrobiales</taxon>
        <taxon>Verrucomicrobiaceae</taxon>
        <taxon>Luteolibacter</taxon>
    </lineage>
</organism>
<dbReference type="InterPro" id="IPR036927">
    <property type="entry name" value="Cyt_c_oxase-like_su1_sf"/>
</dbReference>
<evidence type="ECO:0000256" key="7">
    <source>
        <dbReference type="SAM" id="MobiDB-lite"/>
    </source>
</evidence>
<feature type="transmembrane region" description="Helical" evidence="8">
    <location>
        <begin position="231"/>
        <end position="250"/>
    </location>
</feature>
<evidence type="ECO:0000256" key="1">
    <source>
        <dbReference type="ARBA" id="ARBA00004141"/>
    </source>
</evidence>
<feature type="transmembrane region" description="Helical" evidence="8">
    <location>
        <begin position="106"/>
        <end position="124"/>
    </location>
</feature>
<keyword evidence="6" id="KW-0813">Transport</keyword>
<evidence type="ECO:0000256" key="4">
    <source>
        <dbReference type="ARBA" id="ARBA00022989"/>
    </source>
</evidence>
<feature type="transmembrane region" description="Helical" evidence="8">
    <location>
        <begin position="144"/>
        <end position="165"/>
    </location>
</feature>
<evidence type="ECO:0000256" key="5">
    <source>
        <dbReference type="ARBA" id="ARBA00023136"/>
    </source>
</evidence>
<evidence type="ECO:0000313" key="11">
    <source>
        <dbReference type="Proteomes" id="UP001165653"/>
    </source>
</evidence>
<evidence type="ECO:0000313" key="10">
    <source>
        <dbReference type="EMBL" id="MCW1914628.1"/>
    </source>
</evidence>
<dbReference type="EMBL" id="JAPDDR010000006">
    <property type="protein sequence ID" value="MCW1914628.1"/>
    <property type="molecule type" value="Genomic_DNA"/>
</dbReference>
<feature type="transmembrane region" description="Helical" evidence="8">
    <location>
        <begin position="397"/>
        <end position="420"/>
    </location>
</feature>
<name>A0ABT3G469_9BACT</name>
<keyword evidence="11" id="KW-1185">Reference proteome</keyword>
<keyword evidence="6" id="KW-0479">Metal-binding</keyword>
<feature type="transmembrane region" description="Helical" evidence="8">
    <location>
        <begin position="432"/>
        <end position="456"/>
    </location>
</feature>
<feature type="domain" description="Cytochrome oxidase subunit I profile" evidence="9">
    <location>
        <begin position="18"/>
        <end position="590"/>
    </location>
</feature>
<feature type="transmembrane region" description="Helical" evidence="8">
    <location>
        <begin position="194"/>
        <end position="219"/>
    </location>
</feature>
<dbReference type="Proteomes" id="UP001165653">
    <property type="component" value="Unassembled WGS sequence"/>
</dbReference>
<dbReference type="InterPro" id="IPR023616">
    <property type="entry name" value="Cyt_c_oxase-like_su1_dom"/>
</dbReference>
<dbReference type="InterPro" id="IPR023615">
    <property type="entry name" value="Cyt_c_Oxase_su1_BS"/>
</dbReference>
<accession>A0ABT3G469</accession>
<evidence type="ECO:0000256" key="6">
    <source>
        <dbReference type="RuleBase" id="RU000370"/>
    </source>
</evidence>
<evidence type="ECO:0000256" key="8">
    <source>
        <dbReference type="SAM" id="Phobius"/>
    </source>
</evidence>
<keyword evidence="4 8" id="KW-1133">Transmembrane helix</keyword>
<keyword evidence="6" id="KW-0408">Iron</keyword>
<dbReference type="SUPFAM" id="SSF81442">
    <property type="entry name" value="Cytochrome c oxidase subunit I-like"/>
    <property type="match status" value="1"/>
</dbReference>
<feature type="transmembrane region" description="Helical" evidence="8">
    <location>
        <begin position="533"/>
        <end position="553"/>
    </location>
</feature>
<feature type="transmembrane region" description="Helical" evidence="8">
    <location>
        <begin position="370"/>
        <end position="390"/>
    </location>
</feature>
<keyword evidence="6" id="KW-0249">Electron transport</keyword>
<dbReference type="PRINTS" id="PR01165">
    <property type="entry name" value="CYCOXIDASEI"/>
</dbReference>
<dbReference type="PROSITE" id="PS50855">
    <property type="entry name" value="COX1"/>
    <property type="match status" value="1"/>
</dbReference>
<keyword evidence="6" id="KW-0349">Heme</keyword>
<gene>
    <name evidence="10" type="ORF">OJ996_13655</name>
</gene>
<keyword evidence="2 6" id="KW-0679">Respiratory chain</keyword>
<dbReference type="PROSITE" id="PS00077">
    <property type="entry name" value="COX1_CUB"/>
    <property type="match status" value="1"/>
</dbReference>
<feature type="transmembrane region" description="Helical" evidence="8">
    <location>
        <begin position="40"/>
        <end position="62"/>
    </location>
</feature>
<dbReference type="Pfam" id="PF00115">
    <property type="entry name" value="COX1"/>
    <property type="match status" value="1"/>
</dbReference>
<comment type="subcellular location">
    <subcellularLocation>
        <location evidence="1">Membrane</location>
        <topology evidence="1">Multi-pass membrane protein</topology>
    </subcellularLocation>
</comment>
<dbReference type="PANTHER" id="PTHR10422:SF18">
    <property type="entry name" value="CYTOCHROME C OXIDASE SUBUNIT 1"/>
    <property type="match status" value="1"/>
</dbReference>
<proteinExistence type="inferred from homology"/>
<keyword evidence="5 8" id="KW-0472">Membrane</keyword>
<reference evidence="10" key="1">
    <citation type="submission" date="2022-10" db="EMBL/GenBank/DDBJ databases">
        <title>Luteolibacter sp. GHJ8, whole genome shotgun sequencing project.</title>
        <authorList>
            <person name="Zhao G."/>
            <person name="Shen L."/>
        </authorList>
    </citation>
    <scope>NUCLEOTIDE SEQUENCE</scope>
    <source>
        <strain evidence="10">GHJ8</strain>
    </source>
</reference>
<dbReference type="RefSeq" id="WP_264514163.1">
    <property type="nucleotide sequence ID" value="NZ_JAPDDR010000006.1"/>
</dbReference>
<feature type="transmembrane region" description="Helical" evidence="8">
    <location>
        <begin position="468"/>
        <end position="489"/>
    </location>
</feature>
<sequence>MSAHAASADHHGHDDHHHHEPGFWSKYVFSTDHKTIGIQYGLTAMAFLAFGFYLMMVMRWSIAYPHQPLPEWMSWIFTDTWKARWLQDGKVTGETYNMFGAMHGTIMVFLGIVPLGFGAFGNYVTPLQIGAVDMAFPKLNMTSYWLYLLGGLVMCASFFMESGAAKSGWTNYSPLAGFADGQIVNQWLAGQTQWLLGLVLLISSSLLGSVNFITTIINLRARGMTWMRMPFFVWAMLVTGFLLLLAFPPLEAAGIMQLMDRVTHSSFFMPSGLFSKAEGLADLSGGGSPLLFQHLFWFLGHPEVYVLLLPAIACVAEIIPVNTRRPLWGYKAMVYGVLVLGFLSFIVWAHHMYLTGMGPVVSTFFQTTTVLISIPSVILLTSMIISLWGGSIRFTPAMIWACAFLPMFGIGGLTGLPLAFNLVDLHLHDTYYVIGHFHYVVAPGILFGLFAGVYHWYPKITGRHMSNFLSHVHFWPSLICMNLIFFPMLTQGMAGFHRRWYNGGDAYFAGENTANEFGKVVAEHIDLNILMSWGAWIMAVAQIPFVINLFTAWKLGKKVESDNPYNATTLEWATPTPPGHGNFLTEPAVYRGPYEYSRPDCEEDFLPQWEEPKRDAAVPAASETPGKPSTHPSH</sequence>
<evidence type="ECO:0000256" key="2">
    <source>
        <dbReference type="ARBA" id="ARBA00022660"/>
    </source>
</evidence>
<comment type="similarity">
    <text evidence="6">Belongs to the heme-copper respiratory oxidase family.</text>
</comment>
<comment type="caution">
    <text evidence="10">The sequence shown here is derived from an EMBL/GenBank/DDBJ whole genome shotgun (WGS) entry which is preliminary data.</text>
</comment>
<evidence type="ECO:0000259" key="9">
    <source>
        <dbReference type="PROSITE" id="PS50855"/>
    </source>
</evidence>
<feature type="transmembrane region" description="Helical" evidence="8">
    <location>
        <begin position="333"/>
        <end position="350"/>
    </location>
</feature>
<evidence type="ECO:0000256" key="3">
    <source>
        <dbReference type="ARBA" id="ARBA00022692"/>
    </source>
</evidence>
<dbReference type="InterPro" id="IPR000883">
    <property type="entry name" value="Cyt_C_Oxase_1"/>
</dbReference>
<dbReference type="Gene3D" id="1.20.210.10">
    <property type="entry name" value="Cytochrome c oxidase-like, subunit I domain"/>
    <property type="match status" value="1"/>
</dbReference>
<feature type="region of interest" description="Disordered" evidence="7">
    <location>
        <begin position="601"/>
        <end position="634"/>
    </location>
</feature>